<dbReference type="PROSITE" id="PS50103">
    <property type="entry name" value="ZF_C3H1"/>
    <property type="match status" value="1"/>
</dbReference>
<dbReference type="SUPFAM" id="SSF48452">
    <property type="entry name" value="TPR-like"/>
    <property type="match status" value="1"/>
</dbReference>
<dbReference type="InterPro" id="IPR036855">
    <property type="entry name" value="Znf_CCCH_sf"/>
</dbReference>
<evidence type="ECO:0000313" key="9">
    <source>
        <dbReference type="RefSeq" id="XP_030649950.1"/>
    </source>
</evidence>
<reference evidence="9" key="1">
    <citation type="submission" date="2025-08" db="UniProtKB">
        <authorList>
            <consortium name="RefSeq"/>
        </authorList>
    </citation>
    <scope>IDENTIFICATION</scope>
</reference>
<dbReference type="AlphaFoldDB" id="A0A6J2X039"/>
<feature type="domain" description="C3H1-type" evidence="7">
    <location>
        <begin position="787"/>
        <end position="815"/>
    </location>
</feature>
<feature type="coiled-coil region" evidence="5">
    <location>
        <begin position="941"/>
        <end position="968"/>
    </location>
</feature>
<evidence type="ECO:0000259" key="7">
    <source>
        <dbReference type="PROSITE" id="PS50103"/>
    </source>
</evidence>
<dbReference type="InterPro" id="IPR039691">
    <property type="entry name" value="ZC3H7A/B"/>
</dbReference>
<keyword evidence="2 4" id="KW-0863">Zinc-finger</keyword>
<proteinExistence type="predicted"/>
<dbReference type="SMART" id="SM00028">
    <property type="entry name" value="TPR"/>
    <property type="match status" value="2"/>
</dbReference>
<dbReference type="Gene3D" id="3.30.160.60">
    <property type="entry name" value="Classic Zinc Finger"/>
    <property type="match status" value="1"/>
</dbReference>
<feature type="zinc finger region" description="C3H1-type" evidence="4">
    <location>
        <begin position="787"/>
        <end position="815"/>
    </location>
</feature>
<dbReference type="InterPro" id="IPR000571">
    <property type="entry name" value="Znf_CCCH"/>
</dbReference>
<dbReference type="InParanoid" id="A0A6J2X039"/>
<dbReference type="GO" id="GO:0008270">
    <property type="term" value="F:zinc ion binding"/>
    <property type="evidence" value="ECO:0007669"/>
    <property type="project" value="UniProtKB-KW"/>
</dbReference>
<keyword evidence="5" id="KW-0175">Coiled coil</keyword>
<organism evidence="8 9">
    <name type="scientific">Chanos chanos</name>
    <name type="common">Milkfish</name>
    <name type="synonym">Mugil chanos</name>
    <dbReference type="NCBI Taxonomy" id="29144"/>
    <lineage>
        <taxon>Eukaryota</taxon>
        <taxon>Metazoa</taxon>
        <taxon>Chordata</taxon>
        <taxon>Craniata</taxon>
        <taxon>Vertebrata</taxon>
        <taxon>Euteleostomi</taxon>
        <taxon>Actinopterygii</taxon>
        <taxon>Neopterygii</taxon>
        <taxon>Teleostei</taxon>
        <taxon>Ostariophysi</taxon>
        <taxon>Gonorynchiformes</taxon>
        <taxon>Chanidae</taxon>
        <taxon>Chanos</taxon>
    </lineage>
</organism>
<evidence type="ECO:0000256" key="4">
    <source>
        <dbReference type="PROSITE-ProRule" id="PRU00723"/>
    </source>
</evidence>
<dbReference type="PANTHER" id="PTHR14928">
    <property type="entry name" value="MICRO-RNA BINDING ZINC FINGER CCCH DOMAIN-CONTAINING PROTEIN 7"/>
    <property type="match status" value="1"/>
</dbReference>
<evidence type="ECO:0000256" key="6">
    <source>
        <dbReference type="SAM" id="MobiDB-lite"/>
    </source>
</evidence>
<dbReference type="GO" id="GO:0035196">
    <property type="term" value="P:miRNA processing"/>
    <property type="evidence" value="ECO:0007669"/>
    <property type="project" value="TreeGrafter"/>
</dbReference>
<dbReference type="RefSeq" id="XP_030649950.1">
    <property type="nucleotide sequence ID" value="XM_030794090.1"/>
</dbReference>
<evidence type="ECO:0000256" key="2">
    <source>
        <dbReference type="ARBA" id="ARBA00022771"/>
    </source>
</evidence>
<evidence type="ECO:0000313" key="8">
    <source>
        <dbReference type="Proteomes" id="UP000504632"/>
    </source>
</evidence>
<evidence type="ECO:0000256" key="3">
    <source>
        <dbReference type="ARBA" id="ARBA00022833"/>
    </source>
</evidence>
<accession>A0A6J2X039</accession>
<feature type="compositionally biased region" description="Low complexity" evidence="6">
    <location>
        <begin position="360"/>
        <end position="369"/>
    </location>
</feature>
<keyword evidence="3 4" id="KW-0862">Zinc</keyword>
<dbReference type="SUPFAM" id="SSF57667">
    <property type="entry name" value="beta-beta-alpha zinc fingers"/>
    <property type="match status" value="1"/>
</dbReference>
<dbReference type="CTD" id="100003994"/>
<dbReference type="Pfam" id="PF12171">
    <property type="entry name" value="zf-C2H2_jaz"/>
    <property type="match status" value="1"/>
</dbReference>
<evidence type="ECO:0000256" key="1">
    <source>
        <dbReference type="ARBA" id="ARBA00022723"/>
    </source>
</evidence>
<dbReference type="Proteomes" id="UP000504632">
    <property type="component" value="Chromosome 16"/>
</dbReference>
<sequence length="987" mass="109986">MDFERRKRKEEIERALKFIQSSLPYPDPEGYEAFLAQLVCNLLDEGNTAFWERDWTLARMHFSEGVSVACYAQAEGVTLPPALLESLYVNRAATHHSMGDYVGCVRDCDSALSVCASSRKALFRKAVCLRDLGQLREAYDCSAACLRISPEDKQVNELAQDLASKLNLRNRKAYISPQKPGAESHGDLSPPLEQILSDGLDSMDRLSDISVPLSPLLIAEPVSDQSAVPVVGVGEQGVLPSAAVPVSVPISEPLTDADLVGDELDSLLDCMSKQQHSSTEPPVGVVCTGAPRAAIGLGPAFSPSLPPPSLHLPPAFFTSALSQLNSLDSISHPGHKSPRPHSTPLDALDSFSPQGGAQQGVEARGPPAAVGGGGLDSLSEFSLPGGRCQSFLQSVSVRSSAVSLCAQNGQVTSTLTLMSQNPLANTHDFTQACSTCYIHTGSGVLDYVRVNDSTHHCKKDILLCRRKDPTPNLTWKRIRPRPTRNNFLGAYVLCKEVQEFQQCKYRDGCTFAFYQEEIDVWTQERRGLLTRELLFSPLSANQRRARTVAKLLQIHSGMFMFLCEVCFDGNPRVISKRSKQNLSFCSNPVAHHAFDKHRCLVHTVKSSSGVRYSKVRPLGEECQMDVCKLRFCRQDNKCSFAHSLIELETWLLQQDTGITHEEIVQESKKHWHKLEHNTPRLKTVSSVKASIVSKNSAINGPGSAVAGGGSDGQVKGQGLHHLQLKMKFVCGQCWTDGLLSEPDKTLKYCSSKARHSWTKERRTLLVKSMERKKWVAVRPLPYAKTNPQQYDICVHVLKQRKCHYIGNCTFAHSQEERDMWTYMKNNGLRDIQQMYDLWLEAANQNCQPDVTALSQPIEEKQITMPTDFAEPLSGFYCHLCGKQSNSERQWCQHVSSEKHKDRVFSGQGEELTLTWTHRFPGHCFTLCPSLDDCPEGVSCDFAHSEAELEEWQERRDFLRRKLAKARADMLILPSDCDFGKYNFLLQD</sequence>
<dbReference type="InterPro" id="IPR022755">
    <property type="entry name" value="Znf_C2H2_jaz"/>
</dbReference>
<dbReference type="SUPFAM" id="SSF90229">
    <property type="entry name" value="CCCH zinc finger"/>
    <property type="match status" value="1"/>
</dbReference>
<dbReference type="InterPro" id="IPR036236">
    <property type="entry name" value="Znf_C2H2_sf"/>
</dbReference>
<feature type="region of interest" description="Disordered" evidence="6">
    <location>
        <begin position="328"/>
        <end position="371"/>
    </location>
</feature>
<name>A0A6J2X039_CHACN</name>
<dbReference type="Gene3D" id="1.25.40.10">
    <property type="entry name" value="Tetratricopeptide repeat domain"/>
    <property type="match status" value="1"/>
</dbReference>
<keyword evidence="8" id="KW-1185">Reference proteome</keyword>
<dbReference type="GeneID" id="115829916"/>
<dbReference type="InterPro" id="IPR019734">
    <property type="entry name" value="TPR_rpt"/>
</dbReference>
<gene>
    <name evidence="9" type="primary">zc3h7ba</name>
</gene>
<keyword evidence="1 4" id="KW-0479">Metal-binding</keyword>
<dbReference type="PANTHER" id="PTHR14928:SF6">
    <property type="entry name" value="ZINC FINGER CCCH DOMAIN-CONTAINING PROTEIN 7B"/>
    <property type="match status" value="1"/>
</dbReference>
<dbReference type="InterPro" id="IPR011990">
    <property type="entry name" value="TPR-like_helical_dom_sf"/>
</dbReference>
<protein>
    <submittedName>
        <fullName evidence="9">Zinc finger CCCH-type containing 7Ba</fullName>
    </submittedName>
</protein>
<dbReference type="GO" id="GO:0035198">
    <property type="term" value="F:miRNA binding"/>
    <property type="evidence" value="ECO:0007669"/>
    <property type="project" value="InterPro"/>
</dbReference>
<evidence type="ECO:0000256" key="5">
    <source>
        <dbReference type="SAM" id="Coils"/>
    </source>
</evidence>
<dbReference type="OrthoDB" id="433738at2759"/>